<proteinExistence type="predicted"/>
<name>V4TLT7_CITCL</name>
<evidence type="ECO:0000313" key="2">
    <source>
        <dbReference type="EMBL" id="ESR54367.1"/>
    </source>
</evidence>
<keyword evidence="1" id="KW-0812">Transmembrane</keyword>
<dbReference type="AlphaFoldDB" id="V4TLT7"/>
<dbReference type="KEGG" id="cic:CICLE_v10023115mg"/>
<dbReference type="Proteomes" id="UP000030687">
    <property type="component" value="Unassembled WGS sequence"/>
</dbReference>
<keyword evidence="1" id="KW-1133">Transmembrane helix</keyword>
<feature type="transmembrane region" description="Helical" evidence="1">
    <location>
        <begin position="6"/>
        <end position="25"/>
    </location>
</feature>
<dbReference type="InParanoid" id="V4TLT7"/>
<organism evidence="2 3">
    <name type="scientific">Citrus clementina</name>
    <name type="common">Clementine</name>
    <name type="synonym">Citrus deliciosa x Citrus sinensis</name>
    <dbReference type="NCBI Taxonomy" id="85681"/>
    <lineage>
        <taxon>Eukaryota</taxon>
        <taxon>Viridiplantae</taxon>
        <taxon>Streptophyta</taxon>
        <taxon>Embryophyta</taxon>
        <taxon>Tracheophyta</taxon>
        <taxon>Spermatophyta</taxon>
        <taxon>Magnoliopsida</taxon>
        <taxon>eudicotyledons</taxon>
        <taxon>Gunneridae</taxon>
        <taxon>Pentapetalae</taxon>
        <taxon>rosids</taxon>
        <taxon>malvids</taxon>
        <taxon>Sapindales</taxon>
        <taxon>Rutaceae</taxon>
        <taxon>Aurantioideae</taxon>
        <taxon>Citrus</taxon>
    </lineage>
</organism>
<evidence type="ECO:0000256" key="1">
    <source>
        <dbReference type="SAM" id="Phobius"/>
    </source>
</evidence>
<evidence type="ECO:0000313" key="3">
    <source>
        <dbReference type="Proteomes" id="UP000030687"/>
    </source>
</evidence>
<keyword evidence="3" id="KW-1185">Reference proteome</keyword>
<dbReference type="Gramene" id="ESR54367">
    <property type="protein sequence ID" value="ESR54367"/>
    <property type="gene ID" value="CICLE_v10023115mg"/>
</dbReference>
<reference evidence="2 3" key="1">
    <citation type="submission" date="2013-10" db="EMBL/GenBank/DDBJ databases">
        <authorList>
            <consortium name="International Citrus Genome Consortium"/>
            <person name="Jenkins J."/>
            <person name="Schmutz J."/>
            <person name="Prochnik S."/>
            <person name="Rokhsar D."/>
            <person name="Gmitter F."/>
            <person name="Ollitrault P."/>
            <person name="Machado M."/>
            <person name="Talon M."/>
            <person name="Wincker P."/>
            <person name="Jaillon O."/>
            <person name="Morgante M."/>
        </authorList>
    </citation>
    <scope>NUCLEOTIDE SEQUENCE</scope>
    <source>
        <strain evidence="3">cv. Clemenules</strain>
    </source>
</reference>
<protein>
    <submittedName>
        <fullName evidence="2">Uncharacterized protein</fullName>
    </submittedName>
</protein>
<dbReference type="EMBL" id="KI536661">
    <property type="protein sequence ID" value="ESR54367.1"/>
    <property type="molecule type" value="Genomic_DNA"/>
</dbReference>
<accession>V4TLT7</accession>
<gene>
    <name evidence="2" type="ORF">CICLE_v10023115mg</name>
</gene>
<sequence>MFCIFFNFPYNVFIFCVVFTFFFLAKQTVNNLSCFLCGDRFLRTWGVVQGFSGVGPDVLYWDLFGNRDFSDIGTRACSQVKIRD</sequence>
<keyword evidence="1" id="KW-0472">Membrane</keyword>